<dbReference type="Gene3D" id="6.10.140.2220">
    <property type="match status" value="1"/>
</dbReference>
<dbReference type="PROSITE" id="PS50865">
    <property type="entry name" value="ZF_MYND_2"/>
    <property type="match status" value="1"/>
</dbReference>
<accession>A0A5C3LK46</accession>
<keyword evidence="3" id="KW-0862">Zinc</keyword>
<dbReference type="AlphaFoldDB" id="A0A5C3LK46"/>
<evidence type="ECO:0000313" key="6">
    <source>
        <dbReference type="EMBL" id="TFK33085.1"/>
    </source>
</evidence>
<dbReference type="Pfam" id="PF01753">
    <property type="entry name" value="zf-MYND"/>
    <property type="match status" value="1"/>
</dbReference>
<protein>
    <recommendedName>
        <fullName evidence="5">MYND-type domain-containing protein</fullName>
    </recommendedName>
</protein>
<keyword evidence="2 4" id="KW-0863">Zinc-finger</keyword>
<gene>
    <name evidence="6" type="ORF">BDQ12DRAFT_716026</name>
</gene>
<dbReference type="EMBL" id="ML213655">
    <property type="protein sequence ID" value="TFK33085.1"/>
    <property type="molecule type" value="Genomic_DNA"/>
</dbReference>
<name>A0A5C3LK46_9AGAR</name>
<organism evidence="6 7">
    <name type="scientific">Crucibulum laeve</name>
    <dbReference type="NCBI Taxonomy" id="68775"/>
    <lineage>
        <taxon>Eukaryota</taxon>
        <taxon>Fungi</taxon>
        <taxon>Dikarya</taxon>
        <taxon>Basidiomycota</taxon>
        <taxon>Agaricomycotina</taxon>
        <taxon>Agaricomycetes</taxon>
        <taxon>Agaricomycetidae</taxon>
        <taxon>Agaricales</taxon>
        <taxon>Agaricineae</taxon>
        <taxon>Nidulariaceae</taxon>
        <taxon>Crucibulum</taxon>
    </lineage>
</organism>
<evidence type="ECO:0000256" key="4">
    <source>
        <dbReference type="PROSITE-ProRule" id="PRU00134"/>
    </source>
</evidence>
<evidence type="ECO:0000313" key="7">
    <source>
        <dbReference type="Proteomes" id="UP000308652"/>
    </source>
</evidence>
<proteinExistence type="predicted"/>
<dbReference type="GO" id="GO:0008270">
    <property type="term" value="F:zinc ion binding"/>
    <property type="evidence" value="ECO:0007669"/>
    <property type="project" value="UniProtKB-KW"/>
</dbReference>
<reference evidence="6 7" key="1">
    <citation type="journal article" date="2019" name="Nat. Ecol. Evol.">
        <title>Megaphylogeny resolves global patterns of mushroom evolution.</title>
        <authorList>
            <person name="Varga T."/>
            <person name="Krizsan K."/>
            <person name="Foldi C."/>
            <person name="Dima B."/>
            <person name="Sanchez-Garcia M."/>
            <person name="Sanchez-Ramirez S."/>
            <person name="Szollosi G.J."/>
            <person name="Szarkandi J.G."/>
            <person name="Papp V."/>
            <person name="Albert L."/>
            <person name="Andreopoulos W."/>
            <person name="Angelini C."/>
            <person name="Antonin V."/>
            <person name="Barry K.W."/>
            <person name="Bougher N.L."/>
            <person name="Buchanan P."/>
            <person name="Buyck B."/>
            <person name="Bense V."/>
            <person name="Catcheside P."/>
            <person name="Chovatia M."/>
            <person name="Cooper J."/>
            <person name="Damon W."/>
            <person name="Desjardin D."/>
            <person name="Finy P."/>
            <person name="Geml J."/>
            <person name="Haridas S."/>
            <person name="Hughes K."/>
            <person name="Justo A."/>
            <person name="Karasinski D."/>
            <person name="Kautmanova I."/>
            <person name="Kiss B."/>
            <person name="Kocsube S."/>
            <person name="Kotiranta H."/>
            <person name="LaButti K.M."/>
            <person name="Lechner B.E."/>
            <person name="Liimatainen K."/>
            <person name="Lipzen A."/>
            <person name="Lukacs Z."/>
            <person name="Mihaltcheva S."/>
            <person name="Morgado L.N."/>
            <person name="Niskanen T."/>
            <person name="Noordeloos M.E."/>
            <person name="Ohm R.A."/>
            <person name="Ortiz-Santana B."/>
            <person name="Ovrebo C."/>
            <person name="Racz N."/>
            <person name="Riley R."/>
            <person name="Savchenko A."/>
            <person name="Shiryaev A."/>
            <person name="Soop K."/>
            <person name="Spirin V."/>
            <person name="Szebenyi C."/>
            <person name="Tomsovsky M."/>
            <person name="Tulloss R.E."/>
            <person name="Uehling J."/>
            <person name="Grigoriev I.V."/>
            <person name="Vagvolgyi C."/>
            <person name="Papp T."/>
            <person name="Martin F.M."/>
            <person name="Miettinen O."/>
            <person name="Hibbett D.S."/>
            <person name="Nagy L.G."/>
        </authorList>
    </citation>
    <scope>NUCLEOTIDE SEQUENCE [LARGE SCALE GENOMIC DNA]</scope>
    <source>
        <strain evidence="6 7">CBS 166.37</strain>
    </source>
</reference>
<evidence type="ECO:0000256" key="3">
    <source>
        <dbReference type="ARBA" id="ARBA00022833"/>
    </source>
</evidence>
<dbReference type="InterPro" id="IPR011990">
    <property type="entry name" value="TPR-like_helical_dom_sf"/>
</dbReference>
<keyword evidence="7" id="KW-1185">Reference proteome</keyword>
<dbReference type="SUPFAM" id="SSF48452">
    <property type="entry name" value="TPR-like"/>
    <property type="match status" value="1"/>
</dbReference>
<dbReference type="SUPFAM" id="SSF144232">
    <property type="entry name" value="HIT/MYND zinc finger-like"/>
    <property type="match status" value="1"/>
</dbReference>
<feature type="domain" description="MYND-type" evidence="5">
    <location>
        <begin position="301"/>
        <end position="342"/>
    </location>
</feature>
<evidence type="ECO:0000256" key="2">
    <source>
        <dbReference type="ARBA" id="ARBA00022771"/>
    </source>
</evidence>
<sequence length="388" mass="44445">MKPLSSWGVRSLEKAEALFRDQKYTEGRSHLVKALKDPYNLDACILLAMNCGTESQALLILEQTERKGRRLLRQHLGEDCFHDDSPYVGHFWSELSTRPYMRVLDALVRLYLKQKQYPKCIDSMIEMLRLCPGDNFINRAWLGPNLIRIGRYSDALFFAQSRLRENGKTPINGGITFSIPRSGLLSSEKENNILNYSKYFPGGISLMYTAALASFKLWGDCPSAQQYLKMSVTLSPHVMMRVLGGISRPAHPHKLARVPNSTEDAHDYLWLSQDLWEEYEVLGWIKKLLDNEPLLLKRCSNPSCPVIEAEITEFKRCSSCHLVHYCSESCQSGHWRIHKPDCKMDKKVNQSLRKFQKGEQLPKGSKIPFFTADFSRGNAILAELPKKK</sequence>
<evidence type="ECO:0000256" key="1">
    <source>
        <dbReference type="ARBA" id="ARBA00022723"/>
    </source>
</evidence>
<keyword evidence="1" id="KW-0479">Metal-binding</keyword>
<dbReference type="OrthoDB" id="432970at2759"/>
<dbReference type="Proteomes" id="UP000308652">
    <property type="component" value="Unassembled WGS sequence"/>
</dbReference>
<dbReference type="InterPro" id="IPR002893">
    <property type="entry name" value="Znf_MYND"/>
</dbReference>
<evidence type="ECO:0000259" key="5">
    <source>
        <dbReference type="PROSITE" id="PS50865"/>
    </source>
</evidence>
<dbReference type="STRING" id="68775.A0A5C3LK46"/>